<accession>A0A1G7STG4</accession>
<dbReference type="OrthoDB" id="9800940at2"/>
<reference evidence="2 3" key="1">
    <citation type="submission" date="2016-10" db="EMBL/GenBank/DDBJ databases">
        <authorList>
            <person name="de Groot N.N."/>
        </authorList>
    </citation>
    <scope>NUCLEOTIDE SEQUENCE [LARGE SCALE GENOMIC DNA]</scope>
    <source>
        <strain evidence="2 3">DSM 25584</strain>
    </source>
</reference>
<sequence length="243" mass="26335">MRCTIAGSGDAFGSGGRHTTCFHLTSGDTTLLVDCGASAMVALGQAGLSTNAVDGIVITHLHGDHFGGLPFLLLYEQVESERTRPLTLAGPPGLYPRVMEAMQVLFSGCPQDWRFPLTVLEMHTGTAVDVAGFRVEPFAVVHSIEPTHAVRVSDGETTFAYSADTCWTDTLYTVADRAELFVMECYAYDERQSAHTDWLTLRDKLPGLTAQRVMLTHMSAPMLARLDAVQGVEIARDGLTVEV</sequence>
<dbReference type="Proteomes" id="UP000199415">
    <property type="component" value="Unassembled WGS sequence"/>
</dbReference>
<evidence type="ECO:0000313" key="2">
    <source>
        <dbReference type="EMBL" id="SDG26345.1"/>
    </source>
</evidence>
<dbReference type="AlphaFoldDB" id="A0A1G7STG4"/>
<evidence type="ECO:0000259" key="1">
    <source>
        <dbReference type="SMART" id="SM00849"/>
    </source>
</evidence>
<dbReference type="EMBL" id="FNCE01000007">
    <property type="protein sequence ID" value="SDG26345.1"/>
    <property type="molecule type" value="Genomic_DNA"/>
</dbReference>
<protein>
    <submittedName>
        <fullName evidence="2">Ribonuclease BN, tRNA processing enzyme</fullName>
    </submittedName>
</protein>
<evidence type="ECO:0000313" key="3">
    <source>
        <dbReference type="Proteomes" id="UP000199415"/>
    </source>
</evidence>
<dbReference type="PANTHER" id="PTHR46018:SF7">
    <property type="entry name" value="RIBONUCLEASE Z"/>
    <property type="match status" value="1"/>
</dbReference>
<organism evidence="2 3">
    <name type="scientific">Limimonas halophila</name>
    <dbReference type="NCBI Taxonomy" id="1082479"/>
    <lineage>
        <taxon>Bacteria</taxon>
        <taxon>Pseudomonadati</taxon>
        <taxon>Pseudomonadota</taxon>
        <taxon>Alphaproteobacteria</taxon>
        <taxon>Rhodospirillales</taxon>
        <taxon>Rhodovibrionaceae</taxon>
        <taxon>Limimonas</taxon>
    </lineage>
</organism>
<name>A0A1G7STG4_9PROT</name>
<proteinExistence type="predicted"/>
<dbReference type="InterPro" id="IPR036866">
    <property type="entry name" value="RibonucZ/Hydroxyglut_hydro"/>
</dbReference>
<dbReference type="SUPFAM" id="SSF56281">
    <property type="entry name" value="Metallo-hydrolase/oxidoreductase"/>
    <property type="match status" value="1"/>
</dbReference>
<keyword evidence="3" id="KW-1185">Reference proteome</keyword>
<gene>
    <name evidence="2" type="ORF">SAMN05216241_107146</name>
</gene>
<dbReference type="Gene3D" id="3.60.15.10">
    <property type="entry name" value="Ribonuclease Z/Hydroxyacylglutathione hydrolase-like"/>
    <property type="match status" value="1"/>
</dbReference>
<dbReference type="GO" id="GO:0042781">
    <property type="term" value="F:3'-tRNA processing endoribonuclease activity"/>
    <property type="evidence" value="ECO:0007669"/>
    <property type="project" value="TreeGrafter"/>
</dbReference>
<dbReference type="SMART" id="SM00849">
    <property type="entry name" value="Lactamase_B"/>
    <property type="match status" value="1"/>
</dbReference>
<dbReference type="PANTHER" id="PTHR46018">
    <property type="entry name" value="ZINC PHOSPHODIESTERASE ELAC PROTEIN 1"/>
    <property type="match status" value="1"/>
</dbReference>
<dbReference type="CDD" id="cd07740">
    <property type="entry name" value="metallo-hydrolase-like_MBL-fold"/>
    <property type="match status" value="1"/>
</dbReference>
<dbReference type="Pfam" id="PF23023">
    <property type="entry name" value="Anti-Pycsar_Apyc1"/>
    <property type="match status" value="1"/>
</dbReference>
<dbReference type="STRING" id="1082479.SAMN05216241_107146"/>
<dbReference type="InterPro" id="IPR001279">
    <property type="entry name" value="Metallo-B-lactamas"/>
</dbReference>
<feature type="domain" description="Metallo-beta-lactamase" evidence="1">
    <location>
        <begin position="18"/>
        <end position="217"/>
    </location>
</feature>
<dbReference type="RefSeq" id="WP_090020562.1">
    <property type="nucleotide sequence ID" value="NZ_FNCE01000007.1"/>
</dbReference>